<protein>
    <submittedName>
        <fullName evidence="1">Uncharacterized protein</fullName>
    </submittedName>
</protein>
<dbReference type="Proteomes" id="UP000612585">
    <property type="component" value="Unassembled WGS sequence"/>
</dbReference>
<sequence>MQLGAERIHQPGERVVVSASGRGEQVHRVIVGRTRVRGVTDWSEQRARAIDAHAADLARRAAAESEKAAEMLREFVAVAASRGPAPVRLVARSYDGRHRYRTGLRGWYLRPDEGIAVAEDARFYVMAVRGSLRALVTGVTLEPDPPRLVLGEGGRDGERVTLRLALDTVLGSA</sequence>
<accession>A0A8J3ZBM0</accession>
<dbReference type="EMBL" id="BOPG01000061">
    <property type="protein sequence ID" value="GIJ60976.1"/>
    <property type="molecule type" value="Genomic_DNA"/>
</dbReference>
<name>A0A8J3ZBM0_9ACTN</name>
<reference evidence="1" key="1">
    <citation type="submission" date="2021-01" db="EMBL/GenBank/DDBJ databases">
        <title>Whole genome shotgun sequence of Virgisporangium aurantiacum NBRC 16421.</title>
        <authorList>
            <person name="Komaki H."/>
            <person name="Tamura T."/>
        </authorList>
    </citation>
    <scope>NUCLEOTIDE SEQUENCE</scope>
    <source>
        <strain evidence="1">NBRC 16421</strain>
    </source>
</reference>
<organism evidence="1 2">
    <name type="scientific">Virgisporangium aurantiacum</name>
    <dbReference type="NCBI Taxonomy" id="175570"/>
    <lineage>
        <taxon>Bacteria</taxon>
        <taxon>Bacillati</taxon>
        <taxon>Actinomycetota</taxon>
        <taxon>Actinomycetes</taxon>
        <taxon>Micromonosporales</taxon>
        <taxon>Micromonosporaceae</taxon>
        <taxon>Virgisporangium</taxon>
    </lineage>
</organism>
<keyword evidence="2" id="KW-1185">Reference proteome</keyword>
<evidence type="ECO:0000313" key="2">
    <source>
        <dbReference type="Proteomes" id="UP000612585"/>
    </source>
</evidence>
<evidence type="ECO:0000313" key="1">
    <source>
        <dbReference type="EMBL" id="GIJ60976.1"/>
    </source>
</evidence>
<gene>
    <name evidence="1" type="ORF">Vau01_084920</name>
</gene>
<comment type="caution">
    <text evidence="1">The sequence shown here is derived from an EMBL/GenBank/DDBJ whole genome shotgun (WGS) entry which is preliminary data.</text>
</comment>
<proteinExistence type="predicted"/>
<dbReference type="AlphaFoldDB" id="A0A8J3ZBM0"/>